<evidence type="ECO:0000313" key="2">
    <source>
        <dbReference type="EMBL" id="PYH85739.1"/>
    </source>
</evidence>
<dbReference type="OrthoDB" id="5130616at2759"/>
<keyword evidence="3" id="KW-1185">Reference proteome</keyword>
<dbReference type="SUPFAM" id="SSF81383">
    <property type="entry name" value="F-box domain"/>
    <property type="match status" value="1"/>
</dbReference>
<dbReference type="SUPFAM" id="SSF52047">
    <property type="entry name" value="RNI-like"/>
    <property type="match status" value="1"/>
</dbReference>
<dbReference type="RefSeq" id="XP_025495939.1">
    <property type="nucleotide sequence ID" value="XM_025640217.1"/>
</dbReference>
<evidence type="ECO:0000259" key="1">
    <source>
        <dbReference type="PROSITE" id="PS50181"/>
    </source>
</evidence>
<gene>
    <name evidence="2" type="ORF">BO82DRAFT_422655</name>
</gene>
<protein>
    <recommendedName>
        <fullName evidence="1">F-box domain-containing protein</fullName>
    </recommendedName>
</protein>
<name>A0A319CMY0_9EURO</name>
<dbReference type="Proteomes" id="UP000248340">
    <property type="component" value="Unassembled WGS sequence"/>
</dbReference>
<dbReference type="EMBL" id="KZ821679">
    <property type="protein sequence ID" value="PYH85739.1"/>
    <property type="molecule type" value="Genomic_DNA"/>
</dbReference>
<sequence>MMLALLPGEIVLQVVSFLDPQDLSELVLVSKDYYSFFIPVLYDQVVLPLNAYWDDGYRLVEGSHKNPVRRFCQAMIENPRLAPLIRSLTLYPSHCEKWRSRAPLPAVPEEKLRALMLPYGDAKCKHRRKYRAWRRDLRPDRERQDMYHEPWIYEDAWLALLLVQVRNLERLAIRLPEERMKFDFKTIPQTQGYTTHFDRVIHWARKPELGILTRLSQVSLRDGPVWHNEGAIKAVPLKRMLPYLRIPSLRILYVRNPCNGSLPRKLLRDLVPISSSLTHIDLEGPHDDLSNLPQFLEWCPNLESFAVEMDQPWHWCSWVDVSQLYRPLQKSRSSLRHLHVAFAGDGRQITQDAESPRPTFFGDLSVFPNLHTVHLRWSNLLPFHGSRALEPAQPLRTLLPRSLQNLYIEDCLMQGAWALGDELEGLLQYRREERGLPALQRLFCQFVHHEGHSRGVPAPSREEKAPEPDLAWEGRLRGLQEDLGALGVSLRVIERGASVPFPPDRALRHNWPLCENGEYYDDFNY</sequence>
<evidence type="ECO:0000313" key="3">
    <source>
        <dbReference type="Proteomes" id="UP000248340"/>
    </source>
</evidence>
<feature type="domain" description="F-box" evidence="1">
    <location>
        <begin position="1"/>
        <end position="45"/>
    </location>
</feature>
<proteinExistence type="predicted"/>
<dbReference type="InterPro" id="IPR036047">
    <property type="entry name" value="F-box-like_dom_sf"/>
</dbReference>
<dbReference type="STRING" id="1448315.A0A319CMY0"/>
<dbReference type="VEuPathDB" id="FungiDB:BO82DRAFT_422655"/>
<dbReference type="InterPro" id="IPR032675">
    <property type="entry name" value="LRR_dom_sf"/>
</dbReference>
<dbReference type="Gene3D" id="3.80.10.10">
    <property type="entry name" value="Ribonuclease Inhibitor"/>
    <property type="match status" value="1"/>
</dbReference>
<accession>A0A319CMY0</accession>
<dbReference type="PROSITE" id="PS50181">
    <property type="entry name" value="FBOX"/>
    <property type="match status" value="1"/>
</dbReference>
<dbReference type="AlphaFoldDB" id="A0A319CMY0"/>
<dbReference type="InterPro" id="IPR001810">
    <property type="entry name" value="F-box_dom"/>
</dbReference>
<organism evidence="2 3">
    <name type="scientific">Aspergillus uvarum CBS 121591</name>
    <dbReference type="NCBI Taxonomy" id="1448315"/>
    <lineage>
        <taxon>Eukaryota</taxon>
        <taxon>Fungi</taxon>
        <taxon>Dikarya</taxon>
        <taxon>Ascomycota</taxon>
        <taxon>Pezizomycotina</taxon>
        <taxon>Eurotiomycetes</taxon>
        <taxon>Eurotiomycetidae</taxon>
        <taxon>Eurotiales</taxon>
        <taxon>Aspergillaceae</taxon>
        <taxon>Aspergillus</taxon>
        <taxon>Aspergillus subgen. Circumdati</taxon>
    </lineage>
</organism>
<dbReference type="GeneID" id="37142959"/>
<reference evidence="2 3" key="1">
    <citation type="submission" date="2016-12" db="EMBL/GenBank/DDBJ databases">
        <title>The genomes of Aspergillus section Nigri reveals drivers in fungal speciation.</title>
        <authorList>
            <consortium name="DOE Joint Genome Institute"/>
            <person name="Vesth T.C."/>
            <person name="Nybo J."/>
            <person name="Theobald S."/>
            <person name="Brandl J."/>
            <person name="Frisvad J.C."/>
            <person name="Nielsen K.F."/>
            <person name="Lyhne E.K."/>
            <person name="Kogle M.E."/>
            <person name="Kuo A."/>
            <person name="Riley R."/>
            <person name="Clum A."/>
            <person name="Nolan M."/>
            <person name="Lipzen A."/>
            <person name="Salamov A."/>
            <person name="Henrissat B."/>
            <person name="Wiebenga A."/>
            <person name="De Vries R.P."/>
            <person name="Grigoriev I.V."/>
            <person name="Mortensen U.H."/>
            <person name="Andersen M.R."/>
            <person name="Baker S.E."/>
        </authorList>
    </citation>
    <scope>NUCLEOTIDE SEQUENCE [LARGE SCALE GENOMIC DNA]</scope>
    <source>
        <strain evidence="2 3">CBS 121591</strain>
    </source>
</reference>